<evidence type="ECO:0000313" key="1">
    <source>
        <dbReference type="EMBL" id="KOX77463.1"/>
    </source>
</evidence>
<reference evidence="1 2" key="1">
    <citation type="submission" date="2015-07" db="EMBL/GenBank/DDBJ databases">
        <title>The genome of Melipona quadrifasciata.</title>
        <authorList>
            <person name="Pan H."/>
            <person name="Kapheim K."/>
        </authorList>
    </citation>
    <scope>NUCLEOTIDE SEQUENCE [LARGE SCALE GENOMIC DNA]</scope>
    <source>
        <strain evidence="1">0111107301</strain>
        <tissue evidence="1">Whole body</tissue>
    </source>
</reference>
<dbReference type="EMBL" id="KQ435732">
    <property type="protein sequence ID" value="KOX77463.1"/>
    <property type="molecule type" value="Genomic_DNA"/>
</dbReference>
<gene>
    <name evidence="1" type="ORF">WN51_09787</name>
</gene>
<sequence>MYHYYILVMKSEALEFCYYCISFLCHAKSILTSSLIQDTIKASRSSCIKYLGTPEFAWQANQLGGSYNNLSDLILKCKAIFRLSTDYLTNREYYHKLILEIILQLADSNDFMKDHLSQRQLNF</sequence>
<keyword evidence="2" id="KW-1185">Reference proteome</keyword>
<name>A0A0M9A7E7_9HYME</name>
<dbReference type="AlphaFoldDB" id="A0A0M9A7E7"/>
<accession>A0A0M9A7E7</accession>
<proteinExistence type="predicted"/>
<dbReference type="Proteomes" id="UP000053105">
    <property type="component" value="Unassembled WGS sequence"/>
</dbReference>
<protein>
    <submittedName>
        <fullName evidence="1">Uncharacterized protein</fullName>
    </submittedName>
</protein>
<organism evidence="1 2">
    <name type="scientific">Melipona quadrifasciata</name>
    <dbReference type="NCBI Taxonomy" id="166423"/>
    <lineage>
        <taxon>Eukaryota</taxon>
        <taxon>Metazoa</taxon>
        <taxon>Ecdysozoa</taxon>
        <taxon>Arthropoda</taxon>
        <taxon>Hexapoda</taxon>
        <taxon>Insecta</taxon>
        <taxon>Pterygota</taxon>
        <taxon>Neoptera</taxon>
        <taxon>Endopterygota</taxon>
        <taxon>Hymenoptera</taxon>
        <taxon>Apocrita</taxon>
        <taxon>Aculeata</taxon>
        <taxon>Apoidea</taxon>
        <taxon>Anthophila</taxon>
        <taxon>Apidae</taxon>
        <taxon>Melipona</taxon>
    </lineage>
</organism>
<evidence type="ECO:0000313" key="2">
    <source>
        <dbReference type="Proteomes" id="UP000053105"/>
    </source>
</evidence>